<dbReference type="Proteomes" id="UP000831151">
    <property type="component" value="Chromosome"/>
</dbReference>
<keyword evidence="6 7" id="KW-0249">Electron transport</keyword>
<dbReference type="PANTHER" id="PTHR43717">
    <property type="entry name" value="ANAEROBIC NITRIC OXIDE REDUCTASE FLAVORUBREDOXIN"/>
    <property type="match status" value="1"/>
</dbReference>
<dbReference type="InterPro" id="IPR008254">
    <property type="entry name" value="Flavodoxin/NO_synth"/>
</dbReference>
<keyword evidence="10" id="KW-1185">Reference proteome</keyword>
<sequence length="139" mass="15347">MKASVIYWSGTGNTEAMANEIAAKLKELGADTKLVSVEEASLDDAKEAELLALGCPAMGAEELEEDYFRPYFDSIKDIIKDKKVAIFGSYEWNSGEWMDLWKNECADSGISVVDALIAYDHPDAEALAKCRELAEKLMN</sequence>
<reference evidence="9" key="1">
    <citation type="submission" date="2022-04" db="EMBL/GenBank/DDBJ databases">
        <title>Complete genome sequences of Ezakiella coagulans and Fenollaria massiliensis.</title>
        <authorList>
            <person name="France M.T."/>
            <person name="Clifford J."/>
            <person name="Narina S."/>
            <person name="Rutt L."/>
            <person name="Ravel J."/>
        </authorList>
    </citation>
    <scope>NUCLEOTIDE SEQUENCE</scope>
    <source>
        <strain evidence="9">C0061C2</strain>
    </source>
</reference>
<gene>
    <name evidence="9" type="ORF">M1R53_01500</name>
</gene>
<dbReference type="GO" id="GO:0010181">
    <property type="term" value="F:FMN binding"/>
    <property type="evidence" value="ECO:0007669"/>
    <property type="project" value="UniProtKB-UniRule"/>
</dbReference>
<evidence type="ECO:0000256" key="7">
    <source>
        <dbReference type="RuleBase" id="RU367037"/>
    </source>
</evidence>
<evidence type="ECO:0000259" key="8">
    <source>
        <dbReference type="PROSITE" id="PS50902"/>
    </source>
</evidence>
<dbReference type="EMBL" id="CP096649">
    <property type="protein sequence ID" value="UQK59375.1"/>
    <property type="molecule type" value="Genomic_DNA"/>
</dbReference>
<dbReference type="PROSITE" id="PS00201">
    <property type="entry name" value="FLAVODOXIN"/>
    <property type="match status" value="1"/>
</dbReference>
<organism evidence="9 10">
    <name type="scientific">Fenollaria massiliensis</name>
    <dbReference type="NCBI Taxonomy" id="938288"/>
    <lineage>
        <taxon>Bacteria</taxon>
        <taxon>Bacillati</taxon>
        <taxon>Bacillota</taxon>
        <taxon>Clostridia</taxon>
        <taxon>Eubacteriales</taxon>
        <taxon>Fenollaria</taxon>
    </lineage>
</organism>
<proteinExistence type="inferred from homology"/>
<dbReference type="NCBIfam" id="TIGR01753">
    <property type="entry name" value="flav_short"/>
    <property type="match status" value="1"/>
</dbReference>
<dbReference type="GO" id="GO:0016651">
    <property type="term" value="F:oxidoreductase activity, acting on NAD(P)H"/>
    <property type="evidence" value="ECO:0007669"/>
    <property type="project" value="UniProtKB-ARBA"/>
</dbReference>
<evidence type="ECO:0000256" key="6">
    <source>
        <dbReference type="ARBA" id="ARBA00022982"/>
    </source>
</evidence>
<evidence type="ECO:0000256" key="3">
    <source>
        <dbReference type="ARBA" id="ARBA00022448"/>
    </source>
</evidence>
<evidence type="ECO:0000313" key="9">
    <source>
        <dbReference type="EMBL" id="UQK59375.1"/>
    </source>
</evidence>
<dbReference type="InterPro" id="IPR010087">
    <property type="entry name" value="Flav_short"/>
</dbReference>
<dbReference type="GO" id="GO:0009055">
    <property type="term" value="F:electron transfer activity"/>
    <property type="evidence" value="ECO:0007669"/>
    <property type="project" value="UniProtKB-UniRule"/>
</dbReference>
<keyword evidence="5 7" id="KW-0288">FMN</keyword>
<dbReference type="InterPro" id="IPR029039">
    <property type="entry name" value="Flavoprotein-like_sf"/>
</dbReference>
<feature type="domain" description="Flavodoxin-like" evidence="8">
    <location>
        <begin position="3"/>
        <end position="138"/>
    </location>
</feature>
<dbReference type="PROSITE" id="PS50902">
    <property type="entry name" value="FLAVODOXIN_LIKE"/>
    <property type="match status" value="1"/>
</dbReference>
<dbReference type="RefSeq" id="WP_019214378.1">
    <property type="nucleotide sequence ID" value="NZ_CP096649.1"/>
</dbReference>
<evidence type="ECO:0000313" key="10">
    <source>
        <dbReference type="Proteomes" id="UP000831151"/>
    </source>
</evidence>
<protein>
    <recommendedName>
        <fullName evidence="7">Flavodoxin</fullName>
    </recommendedName>
</protein>
<keyword evidence="4 7" id="KW-0285">Flavoprotein</keyword>
<comment type="cofactor">
    <cofactor evidence="1 7">
        <name>FMN</name>
        <dbReference type="ChEBI" id="CHEBI:58210"/>
    </cofactor>
</comment>
<dbReference type="SUPFAM" id="SSF52218">
    <property type="entry name" value="Flavoproteins"/>
    <property type="match status" value="1"/>
</dbReference>
<dbReference type="AlphaFoldDB" id="A0A9E7DK31"/>
<evidence type="ECO:0000256" key="1">
    <source>
        <dbReference type="ARBA" id="ARBA00001917"/>
    </source>
</evidence>
<dbReference type="PANTHER" id="PTHR43717:SF1">
    <property type="entry name" value="ANAEROBIC NITRIC OXIDE REDUCTASE FLAVORUBREDOXIN"/>
    <property type="match status" value="1"/>
</dbReference>
<dbReference type="InterPro" id="IPR001226">
    <property type="entry name" value="Flavodoxin_CS"/>
</dbReference>
<evidence type="ECO:0000256" key="4">
    <source>
        <dbReference type="ARBA" id="ARBA00022630"/>
    </source>
</evidence>
<name>A0A9E7DK31_9FIRM</name>
<evidence type="ECO:0000256" key="5">
    <source>
        <dbReference type="ARBA" id="ARBA00022643"/>
    </source>
</evidence>
<accession>A0A9E7DK31</accession>
<dbReference type="Pfam" id="PF00258">
    <property type="entry name" value="Flavodoxin_1"/>
    <property type="match status" value="1"/>
</dbReference>
<evidence type="ECO:0000256" key="2">
    <source>
        <dbReference type="ARBA" id="ARBA00005267"/>
    </source>
</evidence>
<comment type="similarity">
    <text evidence="2 7">Belongs to the flavodoxin family.</text>
</comment>
<dbReference type="Gene3D" id="3.40.50.360">
    <property type="match status" value="1"/>
</dbReference>
<keyword evidence="3 7" id="KW-0813">Transport</keyword>
<comment type="function">
    <text evidence="7">Low-potential electron donor to a number of redox enzymes.</text>
</comment>
<dbReference type="KEGG" id="fms:M1R53_01500"/>